<organism evidence="7 8">
    <name type="scientific">Rhipicephalus sanguineus</name>
    <name type="common">Brown dog tick</name>
    <name type="synonym">Ixodes sanguineus</name>
    <dbReference type="NCBI Taxonomy" id="34632"/>
    <lineage>
        <taxon>Eukaryota</taxon>
        <taxon>Metazoa</taxon>
        <taxon>Ecdysozoa</taxon>
        <taxon>Arthropoda</taxon>
        <taxon>Chelicerata</taxon>
        <taxon>Arachnida</taxon>
        <taxon>Acari</taxon>
        <taxon>Parasitiformes</taxon>
        <taxon>Ixodida</taxon>
        <taxon>Ixodoidea</taxon>
        <taxon>Ixodidae</taxon>
        <taxon>Rhipicephalinae</taxon>
        <taxon>Rhipicephalus</taxon>
        <taxon>Rhipicephalus</taxon>
    </lineage>
</organism>
<dbReference type="EMBL" id="JABSTV010001254">
    <property type="protein sequence ID" value="KAH7940035.1"/>
    <property type="molecule type" value="Genomic_DNA"/>
</dbReference>
<dbReference type="InterPro" id="IPR005828">
    <property type="entry name" value="MFS_sugar_transport-like"/>
</dbReference>
<feature type="transmembrane region" description="Helical" evidence="6">
    <location>
        <begin position="173"/>
        <end position="194"/>
    </location>
</feature>
<evidence type="ECO:0000256" key="3">
    <source>
        <dbReference type="ARBA" id="ARBA00022989"/>
    </source>
</evidence>
<dbReference type="Pfam" id="PF00083">
    <property type="entry name" value="Sugar_tr"/>
    <property type="match status" value="1"/>
</dbReference>
<feature type="region of interest" description="Disordered" evidence="5">
    <location>
        <begin position="576"/>
        <end position="621"/>
    </location>
</feature>
<evidence type="ECO:0000313" key="8">
    <source>
        <dbReference type="Proteomes" id="UP000821837"/>
    </source>
</evidence>
<dbReference type="OrthoDB" id="2261376at2759"/>
<keyword evidence="4 6" id="KW-0472">Membrane</keyword>
<dbReference type="PANTHER" id="PTHR24064">
    <property type="entry name" value="SOLUTE CARRIER FAMILY 22 MEMBER"/>
    <property type="match status" value="1"/>
</dbReference>
<keyword evidence="3 6" id="KW-1133">Transmembrane helix</keyword>
<evidence type="ECO:0000256" key="2">
    <source>
        <dbReference type="ARBA" id="ARBA00022692"/>
    </source>
</evidence>
<comment type="caution">
    <text evidence="7">The sequence shown here is derived from an EMBL/GenBank/DDBJ whole genome shotgun (WGS) entry which is preliminary data.</text>
</comment>
<dbReference type="Gene3D" id="1.20.1250.20">
    <property type="entry name" value="MFS general substrate transporter like domains"/>
    <property type="match status" value="1"/>
</dbReference>
<reference evidence="7" key="2">
    <citation type="submission" date="2021-09" db="EMBL/GenBank/DDBJ databases">
        <authorList>
            <person name="Jia N."/>
            <person name="Wang J."/>
            <person name="Shi W."/>
            <person name="Du L."/>
            <person name="Sun Y."/>
            <person name="Zhan W."/>
            <person name="Jiang J."/>
            <person name="Wang Q."/>
            <person name="Zhang B."/>
            <person name="Ji P."/>
            <person name="Sakyi L.B."/>
            <person name="Cui X."/>
            <person name="Yuan T."/>
            <person name="Jiang B."/>
            <person name="Yang W."/>
            <person name="Lam T.T.-Y."/>
            <person name="Chang Q."/>
            <person name="Ding S."/>
            <person name="Wang X."/>
            <person name="Zhu J."/>
            <person name="Ruan X."/>
            <person name="Zhao L."/>
            <person name="Wei J."/>
            <person name="Que T."/>
            <person name="Du C."/>
            <person name="Cheng J."/>
            <person name="Dai P."/>
            <person name="Han X."/>
            <person name="Huang E."/>
            <person name="Gao Y."/>
            <person name="Liu J."/>
            <person name="Shao H."/>
            <person name="Ye R."/>
            <person name="Li L."/>
            <person name="Wei W."/>
            <person name="Wang X."/>
            <person name="Wang C."/>
            <person name="Huo Q."/>
            <person name="Li W."/>
            <person name="Guo W."/>
            <person name="Chen H."/>
            <person name="Chen S."/>
            <person name="Zhou L."/>
            <person name="Zhou L."/>
            <person name="Ni X."/>
            <person name="Tian J."/>
            <person name="Zhou Y."/>
            <person name="Sheng Y."/>
            <person name="Liu T."/>
            <person name="Pan Y."/>
            <person name="Xia L."/>
            <person name="Li J."/>
            <person name="Zhao F."/>
            <person name="Cao W."/>
        </authorList>
    </citation>
    <scope>NUCLEOTIDE SEQUENCE</scope>
    <source>
        <strain evidence="7">Rsan-2018</strain>
        <tissue evidence="7">Larvae</tissue>
    </source>
</reference>
<dbReference type="GO" id="GO:0016020">
    <property type="term" value="C:membrane"/>
    <property type="evidence" value="ECO:0007669"/>
    <property type="project" value="UniProtKB-SubCell"/>
</dbReference>
<feature type="transmembrane region" description="Helical" evidence="6">
    <location>
        <begin position="201"/>
        <end position="223"/>
    </location>
</feature>
<dbReference type="SUPFAM" id="SSF103473">
    <property type="entry name" value="MFS general substrate transporter"/>
    <property type="match status" value="1"/>
</dbReference>
<evidence type="ECO:0000256" key="5">
    <source>
        <dbReference type="SAM" id="MobiDB-lite"/>
    </source>
</evidence>
<gene>
    <name evidence="7" type="ORF">HPB52_020501</name>
</gene>
<feature type="transmembrane region" description="Helical" evidence="6">
    <location>
        <begin position="431"/>
        <end position="455"/>
    </location>
</feature>
<reference evidence="7" key="1">
    <citation type="journal article" date="2020" name="Cell">
        <title>Large-Scale Comparative Analyses of Tick Genomes Elucidate Their Genetic Diversity and Vector Capacities.</title>
        <authorList>
            <consortium name="Tick Genome and Microbiome Consortium (TIGMIC)"/>
            <person name="Jia N."/>
            <person name="Wang J."/>
            <person name="Shi W."/>
            <person name="Du L."/>
            <person name="Sun Y."/>
            <person name="Zhan W."/>
            <person name="Jiang J.F."/>
            <person name="Wang Q."/>
            <person name="Zhang B."/>
            <person name="Ji P."/>
            <person name="Bell-Sakyi L."/>
            <person name="Cui X.M."/>
            <person name="Yuan T.T."/>
            <person name="Jiang B.G."/>
            <person name="Yang W.F."/>
            <person name="Lam T.T."/>
            <person name="Chang Q.C."/>
            <person name="Ding S.J."/>
            <person name="Wang X.J."/>
            <person name="Zhu J.G."/>
            <person name="Ruan X.D."/>
            <person name="Zhao L."/>
            <person name="Wei J.T."/>
            <person name="Ye R.Z."/>
            <person name="Que T.C."/>
            <person name="Du C.H."/>
            <person name="Zhou Y.H."/>
            <person name="Cheng J.X."/>
            <person name="Dai P.F."/>
            <person name="Guo W.B."/>
            <person name="Han X.H."/>
            <person name="Huang E.J."/>
            <person name="Li L.F."/>
            <person name="Wei W."/>
            <person name="Gao Y.C."/>
            <person name="Liu J.Z."/>
            <person name="Shao H.Z."/>
            <person name="Wang X."/>
            <person name="Wang C.C."/>
            <person name="Yang T.C."/>
            <person name="Huo Q.B."/>
            <person name="Li W."/>
            <person name="Chen H.Y."/>
            <person name="Chen S.E."/>
            <person name="Zhou L.G."/>
            <person name="Ni X.B."/>
            <person name="Tian J.H."/>
            <person name="Sheng Y."/>
            <person name="Liu T."/>
            <person name="Pan Y.S."/>
            <person name="Xia L.Y."/>
            <person name="Li J."/>
            <person name="Zhao F."/>
            <person name="Cao W.C."/>
        </authorList>
    </citation>
    <scope>NUCLEOTIDE SEQUENCE</scope>
    <source>
        <strain evidence="7">Rsan-2018</strain>
    </source>
</reference>
<feature type="transmembrane region" description="Helical" evidence="6">
    <location>
        <begin position="493"/>
        <end position="515"/>
    </location>
</feature>
<dbReference type="AlphaFoldDB" id="A0A9D4PFJ9"/>
<name>A0A9D4PFJ9_RHISA</name>
<feature type="transmembrane region" description="Helical" evidence="6">
    <location>
        <begin position="229"/>
        <end position="249"/>
    </location>
</feature>
<keyword evidence="8" id="KW-1185">Reference proteome</keyword>
<feature type="transmembrane region" description="Helical" evidence="6">
    <location>
        <begin position="521"/>
        <end position="538"/>
    </location>
</feature>
<sequence length="621" mass="68392">MDLLFLTRLSRLDLRTSESFDCEECFGHGPFQKRMLFLILLGTFNAHCQALVVSLITGDVDHWCKPPDGFNISATEWKHIAIPMETDGSFSRCRVYERCKPLAKHDTLVDRQGIGAVTLSEESWYNRCFPDQVQDINSTRDAPCEAWDYDVRTAESSAVSTWNMVCDRRLMRVVPVALQSFGSVVALVLVGAFADYISRRTLLLGSAVAMLTCTISTFVAAGYRYYAMARFLAGCSVAVNGVFTYIIPFESMTHAHRPQQVLLLAVIGVALSEVWTVVINPVVIDWHLKQVIYLAPAALILPALCFAPESPRWLVAKGRLDAAEAVMMRAATINNFPLPATACLVQKLKEHLKNNAGCESVYRDDLLDAGSLRCRALVLFVLGFSISFVFNVVAMSVVQYKEFWIPAFTVVITLLAYVLMHYLITGVTLVTVLSVCFVLVGCIQCALSIAAAATLSKLTKALLVLSKGVSNVFFIHCLTYVMELFPSALRAGLGCWTFACCGVAAMCAVSILVLQPAGHEYVVFAMTALFPFASLLMIRDLPKTTVVEEAKIVARGLTDSNRMCMVHMKRTLEDKTLRQTSRVPSIESTRSSKRKRPKSTGRSSSGSSKACPRSNTGQAPE</sequence>
<accession>A0A9D4PFJ9</accession>
<feature type="compositionally biased region" description="Low complexity" evidence="5">
    <location>
        <begin position="600"/>
        <end position="609"/>
    </location>
</feature>
<proteinExistence type="predicted"/>
<dbReference type="GO" id="GO:0022857">
    <property type="term" value="F:transmembrane transporter activity"/>
    <property type="evidence" value="ECO:0007669"/>
    <property type="project" value="InterPro"/>
</dbReference>
<dbReference type="Proteomes" id="UP000821837">
    <property type="component" value="Chromosome 8"/>
</dbReference>
<dbReference type="InterPro" id="IPR036259">
    <property type="entry name" value="MFS_trans_sf"/>
</dbReference>
<feature type="transmembrane region" description="Helical" evidence="6">
    <location>
        <begin position="376"/>
        <end position="397"/>
    </location>
</feature>
<evidence type="ECO:0000256" key="6">
    <source>
        <dbReference type="SAM" id="Phobius"/>
    </source>
</evidence>
<evidence type="ECO:0000256" key="4">
    <source>
        <dbReference type="ARBA" id="ARBA00023136"/>
    </source>
</evidence>
<evidence type="ECO:0000256" key="1">
    <source>
        <dbReference type="ARBA" id="ARBA00004141"/>
    </source>
</evidence>
<comment type="subcellular location">
    <subcellularLocation>
        <location evidence="1">Membrane</location>
        <topology evidence="1">Multi-pass membrane protein</topology>
    </subcellularLocation>
</comment>
<dbReference type="VEuPathDB" id="VectorBase:RSAN_027789"/>
<dbReference type="OMA" id="PAGHEYV"/>
<feature type="transmembrane region" description="Helical" evidence="6">
    <location>
        <begin position="261"/>
        <end position="284"/>
    </location>
</feature>
<feature type="compositionally biased region" description="Polar residues" evidence="5">
    <location>
        <begin position="578"/>
        <end position="587"/>
    </location>
</feature>
<keyword evidence="2 6" id="KW-0812">Transmembrane</keyword>
<evidence type="ECO:0000313" key="7">
    <source>
        <dbReference type="EMBL" id="KAH7940035.1"/>
    </source>
</evidence>
<protein>
    <submittedName>
        <fullName evidence="7">Uncharacterized protein</fullName>
    </submittedName>
</protein>
<feature type="transmembrane region" description="Helical" evidence="6">
    <location>
        <begin position="403"/>
        <end position="424"/>
    </location>
</feature>
<feature type="transmembrane region" description="Helical" evidence="6">
    <location>
        <begin position="461"/>
        <end position="481"/>
    </location>
</feature>